<sequence length="121" mass="12575">MFSKVAILSVFVSLVAGAALDVWAPPITSPTAASVWPIGSTQNVTWDTSNKPAQVTNPNGLLVLSKDGLLDDGRSNPLAANFPLTQGWVLVTVPEVTPGNDYAVVLIGDSGNDSPQFSIIA</sequence>
<gene>
    <name evidence="1" type="ORF">NM688_g5749</name>
</gene>
<comment type="caution">
    <text evidence="1">The sequence shown here is derived from an EMBL/GenBank/DDBJ whole genome shotgun (WGS) entry which is preliminary data.</text>
</comment>
<accession>A0ACC1SQ95</accession>
<organism evidence="1 2">
    <name type="scientific">Phlebia brevispora</name>
    <dbReference type="NCBI Taxonomy" id="194682"/>
    <lineage>
        <taxon>Eukaryota</taxon>
        <taxon>Fungi</taxon>
        <taxon>Dikarya</taxon>
        <taxon>Basidiomycota</taxon>
        <taxon>Agaricomycotina</taxon>
        <taxon>Agaricomycetes</taxon>
        <taxon>Polyporales</taxon>
        <taxon>Meruliaceae</taxon>
        <taxon>Phlebia</taxon>
    </lineage>
</organism>
<name>A0ACC1SQ95_9APHY</name>
<keyword evidence="2" id="KW-1185">Reference proteome</keyword>
<dbReference type="Proteomes" id="UP001148662">
    <property type="component" value="Unassembled WGS sequence"/>
</dbReference>
<dbReference type="EMBL" id="JANHOG010001091">
    <property type="protein sequence ID" value="KAJ3544403.1"/>
    <property type="molecule type" value="Genomic_DNA"/>
</dbReference>
<evidence type="ECO:0000313" key="1">
    <source>
        <dbReference type="EMBL" id="KAJ3544403.1"/>
    </source>
</evidence>
<proteinExistence type="predicted"/>
<reference evidence="1" key="1">
    <citation type="submission" date="2022-07" db="EMBL/GenBank/DDBJ databases">
        <title>Genome Sequence of Phlebia brevispora.</title>
        <authorList>
            <person name="Buettner E."/>
        </authorList>
    </citation>
    <scope>NUCLEOTIDE SEQUENCE</scope>
    <source>
        <strain evidence="1">MPL23</strain>
    </source>
</reference>
<protein>
    <submittedName>
        <fullName evidence="1">Uncharacterized protein</fullName>
    </submittedName>
</protein>
<evidence type="ECO:0000313" key="2">
    <source>
        <dbReference type="Proteomes" id="UP001148662"/>
    </source>
</evidence>